<keyword evidence="5" id="KW-0560">Oxidoreductase</keyword>
<evidence type="ECO:0000256" key="3">
    <source>
        <dbReference type="ARBA" id="ARBA00022630"/>
    </source>
</evidence>
<dbReference type="EMBL" id="QXTG01000002">
    <property type="protein sequence ID" value="RIX27587.1"/>
    <property type="molecule type" value="Genomic_DNA"/>
</dbReference>
<comment type="caution">
    <text evidence="8">The sequence shown here is derived from an EMBL/GenBank/DDBJ whole genome shotgun (WGS) entry which is preliminary data.</text>
</comment>
<evidence type="ECO:0000259" key="7">
    <source>
        <dbReference type="Pfam" id="PF07992"/>
    </source>
</evidence>
<dbReference type="Pfam" id="PF07992">
    <property type="entry name" value="Pyr_redox_2"/>
    <property type="match status" value="1"/>
</dbReference>
<keyword evidence="4" id="KW-0274">FAD</keyword>
<dbReference type="PRINTS" id="PR00368">
    <property type="entry name" value="FADPNR"/>
</dbReference>
<keyword evidence="9" id="KW-1185">Reference proteome</keyword>
<name>A0A3A1U1A2_9MICO</name>
<evidence type="ECO:0000256" key="6">
    <source>
        <dbReference type="SAM" id="MobiDB-lite"/>
    </source>
</evidence>
<dbReference type="GO" id="GO:0003955">
    <property type="term" value="F:NAD(P)H dehydrogenase (quinone) activity"/>
    <property type="evidence" value="ECO:0007669"/>
    <property type="project" value="TreeGrafter"/>
</dbReference>
<keyword evidence="3" id="KW-0285">Flavoprotein</keyword>
<comment type="similarity">
    <text evidence="2">Belongs to the NADH dehydrogenase family.</text>
</comment>
<reference evidence="9" key="1">
    <citation type="submission" date="2018-09" db="EMBL/GenBank/DDBJ databases">
        <authorList>
            <person name="Kim I."/>
        </authorList>
    </citation>
    <scope>NUCLEOTIDE SEQUENCE [LARGE SCALE GENOMIC DNA]</scope>
    <source>
        <strain evidence="9">DD4a</strain>
    </source>
</reference>
<comment type="cofactor">
    <cofactor evidence="1">
        <name>FAD</name>
        <dbReference type="ChEBI" id="CHEBI:57692"/>
    </cofactor>
</comment>
<dbReference type="InterPro" id="IPR051169">
    <property type="entry name" value="NADH-Q_oxidoreductase"/>
</dbReference>
<dbReference type="PANTHER" id="PTHR42913">
    <property type="entry name" value="APOPTOSIS-INDUCING FACTOR 1"/>
    <property type="match status" value="1"/>
</dbReference>
<dbReference type="AlphaFoldDB" id="A0A3A1U1A2"/>
<dbReference type="Gene3D" id="3.50.50.100">
    <property type="match status" value="1"/>
</dbReference>
<evidence type="ECO:0000256" key="1">
    <source>
        <dbReference type="ARBA" id="ARBA00001974"/>
    </source>
</evidence>
<dbReference type="InterPro" id="IPR036188">
    <property type="entry name" value="FAD/NAD-bd_sf"/>
</dbReference>
<dbReference type="RefSeq" id="WP_119481896.1">
    <property type="nucleotide sequence ID" value="NZ_QXTG01000002.1"/>
</dbReference>
<dbReference type="OrthoDB" id="9802028at2"/>
<protein>
    <recommendedName>
        <fullName evidence="7">FAD/NAD(P)-binding domain-containing protein</fullName>
    </recommendedName>
</protein>
<dbReference type="InterPro" id="IPR023753">
    <property type="entry name" value="FAD/NAD-binding_dom"/>
</dbReference>
<evidence type="ECO:0000313" key="9">
    <source>
        <dbReference type="Proteomes" id="UP000265742"/>
    </source>
</evidence>
<evidence type="ECO:0000256" key="5">
    <source>
        <dbReference type="ARBA" id="ARBA00023002"/>
    </source>
</evidence>
<accession>A0A3A1U1A2</accession>
<feature type="region of interest" description="Disordered" evidence="6">
    <location>
        <begin position="403"/>
        <end position="438"/>
    </location>
</feature>
<proteinExistence type="inferred from homology"/>
<dbReference type="SUPFAM" id="SSF51905">
    <property type="entry name" value="FAD/NAD(P)-binding domain"/>
    <property type="match status" value="2"/>
</dbReference>
<dbReference type="Proteomes" id="UP000265742">
    <property type="component" value="Unassembled WGS sequence"/>
</dbReference>
<feature type="compositionally biased region" description="Low complexity" evidence="6">
    <location>
        <begin position="417"/>
        <end position="438"/>
    </location>
</feature>
<feature type="domain" description="FAD/NAD(P)-binding" evidence="7">
    <location>
        <begin position="1"/>
        <end position="307"/>
    </location>
</feature>
<dbReference type="GO" id="GO:0019646">
    <property type="term" value="P:aerobic electron transport chain"/>
    <property type="evidence" value="ECO:0007669"/>
    <property type="project" value="TreeGrafter"/>
</dbReference>
<evidence type="ECO:0000256" key="2">
    <source>
        <dbReference type="ARBA" id="ARBA00005272"/>
    </source>
</evidence>
<dbReference type="PANTHER" id="PTHR42913:SF3">
    <property type="entry name" value="64 KDA MITOCHONDRIAL NADH DEHYDROGENASE (EUROFUNG)"/>
    <property type="match status" value="1"/>
</dbReference>
<sequence length="438" mass="47215">MRVVILGGGYSAVWCYRAIRRWMGDSARITVIAPFTEHVFHGFTGEVLVGELTPALQASPLDECLPKAERIRGWATAVDSDARTVRVEWEGVTRTVEYDQLVVATGAHDRTEHVPGLTEHGWPLRFPGQLESLLEHLAWVDEQVPVDAEDARRRTTVVVVGAGFAGTEVAAALGRRYRGARRIVLVSGSRTVVPAWQDQEWLQARLAKNLDDAGVELLTETRVASADADGVVLADGTRIEAATVVAALGNSVPVMPGLERFQEPDGLLAVDDCLRVTEGIWSAGDAASIRRGGDRVPKEALWAIRAGTTVGRNIARTSRRARPRRFGFRGLGTVASFAPGHAVALLWGVPLPELLGWLVRVGFFLWYVPSRRTAVGIVRRVLGGRRPVAVPVPARPVPRPALVGLDGGRLGRPTPQPAAQTVPAAQQPAAQPRRAAGA</sequence>
<evidence type="ECO:0000256" key="4">
    <source>
        <dbReference type="ARBA" id="ARBA00022827"/>
    </source>
</evidence>
<organism evidence="8 9">
    <name type="scientific">Amnibacterium setariae</name>
    <dbReference type="NCBI Taxonomy" id="2306585"/>
    <lineage>
        <taxon>Bacteria</taxon>
        <taxon>Bacillati</taxon>
        <taxon>Actinomycetota</taxon>
        <taxon>Actinomycetes</taxon>
        <taxon>Micrococcales</taxon>
        <taxon>Microbacteriaceae</taxon>
        <taxon>Amnibacterium</taxon>
    </lineage>
</organism>
<evidence type="ECO:0000313" key="8">
    <source>
        <dbReference type="EMBL" id="RIX27587.1"/>
    </source>
</evidence>
<gene>
    <name evidence="8" type="ORF">D1781_08430</name>
</gene>